<evidence type="ECO:0000313" key="2">
    <source>
        <dbReference type="EMBL" id="MCF5318973.1"/>
    </source>
</evidence>
<reference evidence="2 4" key="2">
    <citation type="submission" date="2019-11" db="EMBL/GenBank/DDBJ databases">
        <title>Epiphytic Pseudomonas syringae from cherry orchards.</title>
        <authorList>
            <person name="Hulin M.T."/>
        </authorList>
    </citation>
    <scope>NUCLEOTIDE SEQUENCE [LARGE SCALE GENOMIC DNA]</scope>
    <source>
        <strain evidence="2 4">PA-5-11C</strain>
    </source>
</reference>
<dbReference type="EMBL" id="WKCM01000016">
    <property type="protein sequence ID" value="MCF5318973.1"/>
    <property type="molecule type" value="Genomic_DNA"/>
</dbReference>
<dbReference type="AlphaFoldDB" id="A0A1N7UPM5"/>
<proteinExistence type="predicted"/>
<gene>
    <name evidence="2" type="ORF">GIW13_11790</name>
    <name evidence="1" type="ORF">PS417_20100</name>
</gene>
<sequence length="263" mass="29211">MTKEQLLALYMHSGKHACYQPLPAFVTERLGFDVPVNPRWRADHGRLEYLEAHFDFSGQRLLDVGANTGLFSTTLAHTYPSSHCVAWELDETSANFIRALSVEFDLNNVEVVQQALDYAVAQAMPGHFDTLLLFNVLHHAGVDFDAALVPDKHALQGYIQGFLKALRPSADCLLYQMGFNWGGDTAQPVAGRNVLAEKLAYVDAALRGTGWEIEHIGLVLDPHTRKIELFDSPGALAQAETCDRLGREGGLSEFYLRPLFKLV</sequence>
<keyword evidence="4" id="KW-1185">Reference proteome</keyword>
<evidence type="ECO:0000313" key="4">
    <source>
        <dbReference type="Proteomes" id="UP000814078"/>
    </source>
</evidence>
<dbReference type="EMBL" id="CP007637">
    <property type="protein sequence ID" value="AIB37839.1"/>
    <property type="molecule type" value="Genomic_DNA"/>
</dbReference>
<evidence type="ECO:0008006" key="5">
    <source>
        <dbReference type="Google" id="ProtNLM"/>
    </source>
</evidence>
<dbReference type="Gene3D" id="3.40.50.150">
    <property type="entry name" value="Vaccinia Virus protein VP39"/>
    <property type="match status" value="1"/>
</dbReference>
<dbReference type="SUPFAM" id="SSF53335">
    <property type="entry name" value="S-adenosyl-L-methionine-dependent methyltransferases"/>
    <property type="match status" value="1"/>
</dbReference>
<dbReference type="CDD" id="cd02440">
    <property type="entry name" value="AdoMet_MTases"/>
    <property type="match status" value="1"/>
</dbReference>
<dbReference type="Proteomes" id="UP000027308">
    <property type="component" value="Chromosome"/>
</dbReference>
<name>A0A1N7UPM5_9PSED</name>
<organism evidence="1 3">
    <name type="scientific">Pseudomonas simiae</name>
    <dbReference type="NCBI Taxonomy" id="321846"/>
    <lineage>
        <taxon>Bacteria</taxon>
        <taxon>Pseudomonadati</taxon>
        <taxon>Pseudomonadota</taxon>
        <taxon>Gammaproteobacteria</taxon>
        <taxon>Pseudomonadales</taxon>
        <taxon>Pseudomonadaceae</taxon>
        <taxon>Pseudomonas</taxon>
    </lineage>
</organism>
<evidence type="ECO:0000313" key="1">
    <source>
        <dbReference type="EMBL" id="AIB37839.1"/>
    </source>
</evidence>
<accession>A0A1N7UPM5</accession>
<protein>
    <recommendedName>
        <fullName evidence="5">Methyltransferase domain-containing protein</fullName>
    </recommendedName>
</protein>
<dbReference type="InterPro" id="IPR029063">
    <property type="entry name" value="SAM-dependent_MTases_sf"/>
</dbReference>
<dbReference type="RefSeq" id="WP_010208665.1">
    <property type="nucleotide sequence ID" value="NZ_CP005975.1"/>
</dbReference>
<dbReference type="eggNOG" id="ENOG5033Y27">
    <property type="taxonomic scope" value="Bacteria"/>
</dbReference>
<dbReference type="Proteomes" id="UP000814078">
    <property type="component" value="Unassembled WGS sequence"/>
</dbReference>
<reference evidence="1 3" key="1">
    <citation type="submission" date="2014-05" db="EMBL/GenBank/DDBJ databases">
        <title>Pseudomonas simiae WCS417.</title>
        <authorList>
            <person name="Berendsen R.L."/>
        </authorList>
    </citation>
    <scope>NUCLEOTIDE SEQUENCE [LARGE SCALE GENOMIC DNA]</scope>
    <source>
        <strain evidence="1 3">WCS417</strain>
    </source>
</reference>
<dbReference type="OrthoDB" id="9791837at2"/>
<evidence type="ECO:0000313" key="3">
    <source>
        <dbReference type="Proteomes" id="UP000027308"/>
    </source>
</evidence>